<evidence type="ECO:0000313" key="3">
    <source>
        <dbReference type="Proteomes" id="UP000314294"/>
    </source>
</evidence>
<comment type="caution">
    <text evidence="2">The sequence shown here is derived from an EMBL/GenBank/DDBJ whole genome shotgun (WGS) entry which is preliminary data.</text>
</comment>
<dbReference type="Proteomes" id="UP000314294">
    <property type="component" value="Unassembled WGS sequence"/>
</dbReference>
<sequence>MVGSGVLCQRSRTRQPFPFLCVRSLLARTRRGVALQLGQLSHDHMGPEPRPGGRPPERPLQTACGGERSRSTLLSYGGPESSSRGPGTTPASSAPEHKRAPVCHVGVPIALLRCVIS</sequence>
<keyword evidence="3" id="KW-1185">Reference proteome</keyword>
<gene>
    <name evidence="2" type="ORF">EYF80_035169</name>
</gene>
<organism evidence="2 3">
    <name type="scientific">Liparis tanakae</name>
    <name type="common">Tanaka's snailfish</name>
    <dbReference type="NCBI Taxonomy" id="230148"/>
    <lineage>
        <taxon>Eukaryota</taxon>
        <taxon>Metazoa</taxon>
        <taxon>Chordata</taxon>
        <taxon>Craniata</taxon>
        <taxon>Vertebrata</taxon>
        <taxon>Euteleostomi</taxon>
        <taxon>Actinopterygii</taxon>
        <taxon>Neopterygii</taxon>
        <taxon>Teleostei</taxon>
        <taxon>Neoteleostei</taxon>
        <taxon>Acanthomorphata</taxon>
        <taxon>Eupercaria</taxon>
        <taxon>Perciformes</taxon>
        <taxon>Cottioidei</taxon>
        <taxon>Cottales</taxon>
        <taxon>Liparidae</taxon>
        <taxon>Liparis</taxon>
    </lineage>
</organism>
<reference evidence="2 3" key="1">
    <citation type="submission" date="2019-03" db="EMBL/GenBank/DDBJ databases">
        <title>First draft genome of Liparis tanakae, snailfish: a comprehensive survey of snailfish specific genes.</title>
        <authorList>
            <person name="Kim W."/>
            <person name="Song I."/>
            <person name="Jeong J.-H."/>
            <person name="Kim D."/>
            <person name="Kim S."/>
            <person name="Ryu S."/>
            <person name="Song J.Y."/>
            <person name="Lee S.K."/>
        </authorList>
    </citation>
    <scope>NUCLEOTIDE SEQUENCE [LARGE SCALE GENOMIC DNA]</scope>
    <source>
        <tissue evidence="2">Muscle</tissue>
    </source>
</reference>
<feature type="region of interest" description="Disordered" evidence="1">
    <location>
        <begin position="37"/>
        <end position="99"/>
    </location>
</feature>
<accession>A0A4Z2GM21</accession>
<proteinExistence type="predicted"/>
<name>A0A4Z2GM21_9TELE</name>
<dbReference type="AlphaFoldDB" id="A0A4Z2GM21"/>
<evidence type="ECO:0000313" key="2">
    <source>
        <dbReference type="EMBL" id="TNN54607.1"/>
    </source>
</evidence>
<feature type="compositionally biased region" description="Polar residues" evidence="1">
    <location>
        <begin position="80"/>
        <end position="92"/>
    </location>
</feature>
<protein>
    <submittedName>
        <fullName evidence="2">Uncharacterized protein</fullName>
    </submittedName>
</protein>
<dbReference type="EMBL" id="SRLO01000479">
    <property type="protein sequence ID" value="TNN54607.1"/>
    <property type="molecule type" value="Genomic_DNA"/>
</dbReference>
<evidence type="ECO:0000256" key="1">
    <source>
        <dbReference type="SAM" id="MobiDB-lite"/>
    </source>
</evidence>